<dbReference type="EMBL" id="JANJQO010000124">
    <property type="protein sequence ID" value="KAJ2981544.1"/>
    <property type="molecule type" value="Genomic_DNA"/>
</dbReference>
<comment type="caution">
    <text evidence="1">The sequence shown here is derived from an EMBL/GenBank/DDBJ whole genome shotgun (WGS) entry which is preliminary data.</text>
</comment>
<gene>
    <name evidence="1" type="ORF">NQ176_g1958</name>
</gene>
<sequence>MPPMPATNGHSHACCNIPPVVVEGYAAKGSYEQLGGTKTSKLPAFIDSIRATYPGITKWGLIGYCWGGKVTELITSSLSNPFTVAASVHPAMINPEGAKSISVPYLLLASGEESAADVAAFENGLSVPHQVETFSDQIHGWMAARADLSDPRVREEYARGYQTVLEFFGKHFQSSPEKSQPISGSRERNRL</sequence>
<name>A0ACC1NRJ6_9HYPO</name>
<reference evidence="1" key="1">
    <citation type="submission" date="2022-08" db="EMBL/GenBank/DDBJ databases">
        <title>Genome Sequence of Lecanicillium fungicola.</title>
        <authorList>
            <person name="Buettner E."/>
        </authorList>
    </citation>
    <scope>NUCLEOTIDE SEQUENCE</scope>
    <source>
        <strain evidence="1">Babe33</strain>
    </source>
</reference>
<organism evidence="1 2">
    <name type="scientific">Zarea fungicola</name>
    <dbReference type="NCBI Taxonomy" id="93591"/>
    <lineage>
        <taxon>Eukaryota</taxon>
        <taxon>Fungi</taxon>
        <taxon>Dikarya</taxon>
        <taxon>Ascomycota</taxon>
        <taxon>Pezizomycotina</taxon>
        <taxon>Sordariomycetes</taxon>
        <taxon>Hypocreomycetidae</taxon>
        <taxon>Hypocreales</taxon>
        <taxon>Cordycipitaceae</taxon>
        <taxon>Zarea</taxon>
    </lineage>
</organism>
<evidence type="ECO:0000313" key="2">
    <source>
        <dbReference type="Proteomes" id="UP001143910"/>
    </source>
</evidence>
<accession>A0ACC1NRJ6</accession>
<protein>
    <submittedName>
        <fullName evidence="1">Uncharacterized protein</fullName>
    </submittedName>
</protein>
<proteinExistence type="predicted"/>
<keyword evidence="2" id="KW-1185">Reference proteome</keyword>
<evidence type="ECO:0000313" key="1">
    <source>
        <dbReference type="EMBL" id="KAJ2981544.1"/>
    </source>
</evidence>
<dbReference type="Proteomes" id="UP001143910">
    <property type="component" value="Unassembled WGS sequence"/>
</dbReference>